<dbReference type="Gene3D" id="3.40.50.10840">
    <property type="entry name" value="Putative sugar-binding, N-terminal domain"/>
    <property type="match status" value="1"/>
</dbReference>
<dbReference type="GO" id="GO:0005524">
    <property type="term" value="F:ATP binding"/>
    <property type="evidence" value="ECO:0007669"/>
    <property type="project" value="UniProtKB-KW"/>
</dbReference>
<organism evidence="10">
    <name type="scientific">Sinorhizobium medicae</name>
    <dbReference type="NCBI Taxonomy" id="110321"/>
    <lineage>
        <taxon>Bacteria</taxon>
        <taxon>Pseudomonadati</taxon>
        <taxon>Pseudomonadota</taxon>
        <taxon>Alphaproteobacteria</taxon>
        <taxon>Hyphomicrobiales</taxon>
        <taxon>Rhizobiaceae</taxon>
        <taxon>Sinorhizobium/Ensifer group</taxon>
        <taxon>Sinorhizobium</taxon>
    </lineage>
</organism>
<reference evidence="10" key="3">
    <citation type="submission" date="2019-06" db="EMBL/GenBank/DDBJ databases">
        <authorList>
            <person name="Le Quere A."/>
            <person name="Colella S."/>
        </authorList>
    </citation>
    <scope>NUCLEOTIDE SEQUENCE</scope>
    <source>
        <strain evidence="10">EmedicaeMD41</strain>
    </source>
</reference>
<keyword evidence="5" id="KW-0067">ATP-binding</keyword>
<comment type="similarity">
    <text evidence="1">Belongs to the four-carbon acid sugar kinase family.</text>
</comment>
<dbReference type="Proteomes" id="UP000507954">
    <property type="component" value="Unassembled WGS sequence"/>
</dbReference>
<dbReference type="RefSeq" id="WP_011975440.1">
    <property type="nucleotide sequence ID" value="NZ_CABFNB010000057.1"/>
</dbReference>
<evidence type="ECO:0000256" key="4">
    <source>
        <dbReference type="ARBA" id="ARBA00022777"/>
    </source>
</evidence>
<keyword evidence="3" id="KW-0547">Nucleotide-binding</keyword>
<evidence type="ECO:0000259" key="8">
    <source>
        <dbReference type="Pfam" id="PF17042"/>
    </source>
</evidence>
<gene>
    <name evidence="9" type="ORF">BMJ33_25980</name>
    <name evidence="10" type="ORF">EMEDMD4_150185</name>
</gene>
<dbReference type="Pfam" id="PF17042">
    <property type="entry name" value="NBD_C"/>
    <property type="match status" value="1"/>
</dbReference>
<dbReference type="InterPro" id="IPR010737">
    <property type="entry name" value="4-carb_acid_sugar_kinase_N"/>
</dbReference>
<keyword evidence="6" id="KW-0119">Carbohydrate metabolism</keyword>
<reference evidence="9" key="1">
    <citation type="submission" date="2017-04" db="EMBL/GenBank/DDBJ databases">
        <authorList>
            <person name="Porter S."/>
            <person name="Friesen M.L."/>
            <person name="Faber-Hammond J."/>
        </authorList>
    </citation>
    <scope>NUCLEOTIDE SEQUENCE</scope>
    <source>
        <strain evidence="9">Str16</strain>
    </source>
</reference>
<sequence length="432" mass="45794">MSKPLLTYYGDDLTGSTDVMEALATRGCPTVLFTDIPGEELAARFSDRQAIGIAGTSRSETPEWMDRNLPPVFEWMKQSGSVLCHYKVCSTFDSSPKAGSIGRALDIGAAVFDQASTLLVVGAPELKRYTAFGHLFAHFGPDIFRIDRHPVMARHPVTPADEADLRQHLMRQTRKTVGLVDFVQLKSQTAIEELKAVAVRNPVALVDVLDEESKVRAGQLIWASRDVSPFIVGSSGVEYALVAEAAGTPLAGVPRNISPPGSRGPIAVVSGSCSPTTERQIRHAMQNGFEGIHVDPRSLVEDQESTVANALVTAGDVLASGKSPLFYTAIGQADYGGAAESGHAIGSGLGRILAEIVGRHGLRRAVVAGGDTSSHAIRRLAIQALELLVPLPGCPGSPLCTASTEAGTRTLEIAFKGGQVGTDAYFTIVRDI</sequence>
<proteinExistence type="inferred from homology"/>
<dbReference type="OMA" id="FRIDRHP"/>
<evidence type="ECO:0000313" key="11">
    <source>
        <dbReference type="Proteomes" id="UP001190825"/>
    </source>
</evidence>
<dbReference type="EMBL" id="NBUC01000126">
    <property type="protein sequence ID" value="PLT97983.1"/>
    <property type="molecule type" value="Genomic_DNA"/>
</dbReference>
<dbReference type="EMBL" id="CABFNB010000057">
    <property type="protein sequence ID" value="VTZ60406.1"/>
    <property type="molecule type" value="Genomic_DNA"/>
</dbReference>
<evidence type="ECO:0000256" key="6">
    <source>
        <dbReference type="ARBA" id="ARBA00023277"/>
    </source>
</evidence>
<dbReference type="InterPro" id="IPR031475">
    <property type="entry name" value="NBD_C"/>
</dbReference>
<name>A0A508WSP5_9HYPH</name>
<evidence type="ECO:0000256" key="1">
    <source>
        <dbReference type="ARBA" id="ARBA00005715"/>
    </source>
</evidence>
<evidence type="ECO:0000313" key="10">
    <source>
        <dbReference type="EMBL" id="VTZ60406.1"/>
    </source>
</evidence>
<evidence type="ECO:0000259" key="7">
    <source>
        <dbReference type="Pfam" id="PF07005"/>
    </source>
</evidence>
<protein>
    <submittedName>
        <fullName evidence="9">Hrp-dependent type III effector protein</fullName>
    </submittedName>
    <submittedName>
        <fullName evidence="10">Type III effector Hrp-dependent outers</fullName>
    </submittedName>
</protein>
<dbReference type="SUPFAM" id="SSF142764">
    <property type="entry name" value="YgbK-like"/>
    <property type="match status" value="1"/>
</dbReference>
<keyword evidence="11" id="KW-1185">Reference proteome</keyword>
<dbReference type="Proteomes" id="UP001190825">
    <property type="component" value="Unassembled WGS sequence"/>
</dbReference>
<dbReference type="InterPro" id="IPR037051">
    <property type="entry name" value="4-carb_acid_sugar_kinase_N_sf"/>
</dbReference>
<evidence type="ECO:0000256" key="5">
    <source>
        <dbReference type="ARBA" id="ARBA00022840"/>
    </source>
</evidence>
<keyword evidence="2" id="KW-0808">Transferase</keyword>
<evidence type="ECO:0000313" key="9">
    <source>
        <dbReference type="EMBL" id="PLT97983.1"/>
    </source>
</evidence>
<reference evidence="9 11" key="2">
    <citation type="journal article" date="2018" name="FEMS Microbiol. Ecol.">
        <title>Co-invading symbiotic mutualists of Medicago polymorpha retain high ancestral diversity and contain diverse accessory genomes.</title>
        <authorList>
            <person name="Porter S.S."/>
            <person name="Faber-Hammond J.J."/>
            <person name="Friesen M.L."/>
        </authorList>
    </citation>
    <scope>NUCLEOTIDE SEQUENCE [LARGE SCALE GENOMIC DNA]</scope>
    <source>
        <strain evidence="9 11">Str16</strain>
    </source>
</reference>
<dbReference type="GO" id="GO:0016301">
    <property type="term" value="F:kinase activity"/>
    <property type="evidence" value="ECO:0007669"/>
    <property type="project" value="UniProtKB-KW"/>
</dbReference>
<dbReference type="Pfam" id="PF07005">
    <property type="entry name" value="SBD_N"/>
    <property type="match status" value="1"/>
</dbReference>
<feature type="domain" description="Four-carbon acid sugar kinase nucleotide binding" evidence="8">
    <location>
        <begin position="267"/>
        <end position="426"/>
    </location>
</feature>
<feature type="domain" description="Four-carbon acid sugar kinase N-terminal" evidence="7">
    <location>
        <begin position="7"/>
        <end position="241"/>
    </location>
</feature>
<evidence type="ECO:0000256" key="2">
    <source>
        <dbReference type="ARBA" id="ARBA00022679"/>
    </source>
</evidence>
<keyword evidence="4" id="KW-0418">Kinase</keyword>
<dbReference type="GeneID" id="61611983"/>
<accession>A0A508WSP5</accession>
<dbReference type="Gene3D" id="3.40.980.20">
    <property type="entry name" value="Four-carbon acid sugar kinase, nucleotide binding domain"/>
    <property type="match status" value="1"/>
</dbReference>
<evidence type="ECO:0000256" key="3">
    <source>
        <dbReference type="ARBA" id="ARBA00022741"/>
    </source>
</evidence>
<dbReference type="AlphaFoldDB" id="A0A508WSP5"/>
<dbReference type="InterPro" id="IPR042213">
    <property type="entry name" value="NBD_C_sf"/>
</dbReference>